<accession>A0ABS4LKC6</accession>
<protein>
    <submittedName>
        <fullName evidence="2">Uncharacterized protein</fullName>
    </submittedName>
</protein>
<evidence type="ECO:0000313" key="3">
    <source>
        <dbReference type="Proteomes" id="UP001519309"/>
    </source>
</evidence>
<comment type="caution">
    <text evidence="2">The sequence shown here is derived from an EMBL/GenBank/DDBJ whole genome shotgun (WGS) entry which is preliminary data.</text>
</comment>
<reference evidence="2 3" key="1">
    <citation type="submission" date="2021-03" db="EMBL/GenBank/DDBJ databases">
        <title>Genomic Encyclopedia of Type Strains, Phase IV (KMG-IV): sequencing the most valuable type-strain genomes for metagenomic binning, comparative biology and taxonomic classification.</title>
        <authorList>
            <person name="Goeker M."/>
        </authorList>
    </citation>
    <scope>NUCLEOTIDE SEQUENCE [LARGE SCALE GENOMIC DNA]</scope>
    <source>
        <strain evidence="2 3">DSM 40499</strain>
    </source>
</reference>
<organism evidence="2 3">
    <name type="scientific">Streptomyces griseochromogenes</name>
    <dbReference type="NCBI Taxonomy" id="68214"/>
    <lineage>
        <taxon>Bacteria</taxon>
        <taxon>Bacillati</taxon>
        <taxon>Actinomycetota</taxon>
        <taxon>Actinomycetes</taxon>
        <taxon>Kitasatosporales</taxon>
        <taxon>Streptomycetaceae</taxon>
        <taxon>Streptomyces</taxon>
    </lineage>
</organism>
<gene>
    <name evidence="2" type="ORF">J2Z21_000766</name>
</gene>
<sequence>MSHHLPLLEVANRVSEAECRLALGQARDAIGILEQALVDSRRLRACRLESAAAELLAEALEESRQSGPSCPQRSLGLTLALAAPSPDAGSWRHRSASSSWGGYGAAGS</sequence>
<feature type="region of interest" description="Disordered" evidence="1">
    <location>
        <begin position="84"/>
        <end position="108"/>
    </location>
</feature>
<dbReference type="Proteomes" id="UP001519309">
    <property type="component" value="Unassembled WGS sequence"/>
</dbReference>
<dbReference type="EMBL" id="JAGGLP010000002">
    <property type="protein sequence ID" value="MBP2047842.1"/>
    <property type="molecule type" value="Genomic_DNA"/>
</dbReference>
<dbReference type="RefSeq" id="WP_159399905.1">
    <property type="nucleotide sequence ID" value="NZ_CP016279.1"/>
</dbReference>
<evidence type="ECO:0000256" key="1">
    <source>
        <dbReference type="SAM" id="MobiDB-lite"/>
    </source>
</evidence>
<keyword evidence="3" id="KW-1185">Reference proteome</keyword>
<proteinExistence type="predicted"/>
<name>A0ABS4LKC6_9ACTN</name>
<evidence type="ECO:0000313" key="2">
    <source>
        <dbReference type="EMBL" id="MBP2047842.1"/>
    </source>
</evidence>